<evidence type="ECO:0000256" key="8">
    <source>
        <dbReference type="ARBA" id="ARBA00022853"/>
    </source>
</evidence>
<keyword evidence="9" id="KW-0539">Nucleus</keyword>
<evidence type="ECO:0000256" key="11">
    <source>
        <dbReference type="ARBA" id="ARBA00066815"/>
    </source>
</evidence>
<keyword evidence="2" id="KW-0489">Methyltransferase</keyword>
<dbReference type="SUPFAM" id="SSF82199">
    <property type="entry name" value="SET domain"/>
    <property type="match status" value="1"/>
</dbReference>
<proteinExistence type="predicted"/>
<dbReference type="GO" id="GO:0005634">
    <property type="term" value="C:nucleus"/>
    <property type="evidence" value="ECO:0007669"/>
    <property type="project" value="UniProtKB-SubCell"/>
</dbReference>
<dbReference type="InterPro" id="IPR046341">
    <property type="entry name" value="SET_dom_sf"/>
</dbReference>
<dbReference type="GO" id="GO:0006275">
    <property type="term" value="P:regulation of DNA replication"/>
    <property type="evidence" value="ECO:0007669"/>
    <property type="project" value="UniProtKB-ARBA"/>
</dbReference>
<dbReference type="AlphaFoldDB" id="A0ABC9BBM0"/>
<dbReference type="InterPro" id="IPR013083">
    <property type="entry name" value="Znf_RING/FYVE/PHD"/>
</dbReference>
<dbReference type="GO" id="GO:0140953">
    <property type="term" value="F:histone H3K27 monomethyltransferase activity"/>
    <property type="evidence" value="ECO:0007669"/>
    <property type="project" value="UniProtKB-EC"/>
</dbReference>
<feature type="domain" description="SET" evidence="14">
    <location>
        <begin position="378"/>
        <end position="515"/>
    </location>
</feature>
<protein>
    <recommendedName>
        <fullName evidence="11">[histone H3]-lysine(27) N-methyltransferase</fullName>
        <ecNumber evidence="11">2.1.1.369</ecNumber>
    </recommendedName>
</protein>
<evidence type="ECO:0000256" key="2">
    <source>
        <dbReference type="ARBA" id="ARBA00022603"/>
    </source>
</evidence>
<reference evidence="15" key="1">
    <citation type="submission" date="2024-10" db="EMBL/GenBank/DDBJ databases">
        <authorList>
            <person name="Ryan C."/>
        </authorList>
    </citation>
    <scope>NUCLEOTIDE SEQUENCE [LARGE SCALE GENOMIC DNA]</scope>
</reference>
<evidence type="ECO:0000256" key="7">
    <source>
        <dbReference type="ARBA" id="ARBA00022833"/>
    </source>
</evidence>
<evidence type="ECO:0000256" key="12">
    <source>
        <dbReference type="PROSITE-ProRule" id="PRU00146"/>
    </source>
</evidence>
<dbReference type="Proteomes" id="UP001497457">
    <property type="component" value="Chromosome 24b"/>
</dbReference>
<dbReference type="SUPFAM" id="SSF57903">
    <property type="entry name" value="FYVE/PHD zinc finger"/>
    <property type="match status" value="3"/>
</dbReference>
<dbReference type="EC" id="2.1.1.369" evidence="11"/>
<dbReference type="InterPro" id="IPR001214">
    <property type="entry name" value="SET_dom"/>
</dbReference>
<gene>
    <name evidence="15" type="ORF">URODEC1_LOCUS62098</name>
</gene>
<dbReference type="Pfam" id="PF00856">
    <property type="entry name" value="SET"/>
    <property type="match status" value="1"/>
</dbReference>
<dbReference type="CDD" id="cd10539">
    <property type="entry name" value="SET_ATXR5_6-like"/>
    <property type="match status" value="1"/>
</dbReference>
<dbReference type="Gene3D" id="2.170.270.10">
    <property type="entry name" value="SET domain"/>
    <property type="match status" value="1"/>
</dbReference>
<dbReference type="PANTHER" id="PTHR48442:SF1">
    <property type="entry name" value="SET DOMAIN-CONTAINING PROTEIN"/>
    <property type="match status" value="1"/>
</dbReference>
<feature type="domain" description="PHD-type" evidence="13">
    <location>
        <begin position="142"/>
        <end position="192"/>
    </location>
</feature>
<sequence>MADVMRRPCLVCRQDPTPLRFASMAEVMRRSRPVDDAPAPAPRLVAPAAPAAAPAPRVDDEATVCDDDDVVCGTCGSGDYGEELLICDGCDIGCHTYCLRTIVAKVPNGPWFCPDCVVPVEPLEKKWPEAPTREAIVYDDDVVICGTCGSGHNSEKMLICDGCSGGCHTYCLHTIVAKVPNGPWFCPDCTPPVEPLETLPENIPNEATDLYDDVVCDTCGSSDHGDELLLCDGCDRGRHTFCARPIVAKVPNGPWFCPDCGPPIKPLESFPVEQSKINDFFRIQNYDQDGEPAKDVRNQRKRTLLLTKKKRRRILPYVPSKDITTRLRQMASLATALTSSKAEFSNELTYMPNMAPRSSNQARLEEGGIQVLNKKDKETIELCRTMQERGQCPPLLVVFDSREGFTLQADAHIKDMTFIAEFAGDVDYLEIREHDDSNCMMTLLLTADPSQSLVICQDKRANISRFISGINNHTPEGRKRQNVKCVRYDIDGESHVLLVTCRDIASGEKLYCDYNGKEDAYPTHHFTT</sequence>
<evidence type="ECO:0000313" key="15">
    <source>
        <dbReference type="EMBL" id="CAL4994852.1"/>
    </source>
</evidence>
<dbReference type="FunFam" id="2.170.270.10:FF:000038">
    <property type="entry name" value="Histone-lysine N-methyltransferase ATXR5"/>
    <property type="match status" value="1"/>
</dbReference>
<evidence type="ECO:0000256" key="10">
    <source>
        <dbReference type="ARBA" id="ARBA00052048"/>
    </source>
</evidence>
<evidence type="ECO:0000256" key="5">
    <source>
        <dbReference type="ARBA" id="ARBA00022723"/>
    </source>
</evidence>
<dbReference type="SMART" id="SM00249">
    <property type="entry name" value="PHD"/>
    <property type="match status" value="3"/>
</dbReference>
<name>A0ABC9BBM0_9POAL</name>
<dbReference type="GO" id="GO:0032259">
    <property type="term" value="P:methylation"/>
    <property type="evidence" value="ECO:0007669"/>
    <property type="project" value="UniProtKB-KW"/>
</dbReference>
<dbReference type="InterPro" id="IPR019787">
    <property type="entry name" value="Znf_PHD-finger"/>
</dbReference>
<keyword evidence="8" id="KW-0156">Chromatin regulator</keyword>
<keyword evidence="16" id="KW-1185">Reference proteome</keyword>
<feature type="domain" description="PHD-type" evidence="13">
    <location>
        <begin position="213"/>
        <end position="263"/>
    </location>
</feature>
<keyword evidence="5" id="KW-0479">Metal-binding</keyword>
<dbReference type="PANTHER" id="PTHR48442">
    <property type="entry name" value="SET DOMAIN-CONTAINING PROTEIN"/>
    <property type="match status" value="1"/>
</dbReference>
<evidence type="ECO:0000313" key="16">
    <source>
        <dbReference type="Proteomes" id="UP001497457"/>
    </source>
</evidence>
<organism evidence="15 16">
    <name type="scientific">Urochloa decumbens</name>
    <dbReference type="NCBI Taxonomy" id="240449"/>
    <lineage>
        <taxon>Eukaryota</taxon>
        <taxon>Viridiplantae</taxon>
        <taxon>Streptophyta</taxon>
        <taxon>Embryophyta</taxon>
        <taxon>Tracheophyta</taxon>
        <taxon>Spermatophyta</taxon>
        <taxon>Magnoliopsida</taxon>
        <taxon>Liliopsida</taxon>
        <taxon>Poales</taxon>
        <taxon>Poaceae</taxon>
        <taxon>PACMAD clade</taxon>
        <taxon>Panicoideae</taxon>
        <taxon>Panicodae</taxon>
        <taxon>Paniceae</taxon>
        <taxon>Melinidinae</taxon>
        <taxon>Urochloa</taxon>
    </lineage>
</organism>
<evidence type="ECO:0000259" key="13">
    <source>
        <dbReference type="PROSITE" id="PS50016"/>
    </source>
</evidence>
<feature type="domain" description="PHD-type" evidence="13">
    <location>
        <begin position="69"/>
        <end position="119"/>
    </location>
</feature>
<dbReference type="PROSITE" id="PS50280">
    <property type="entry name" value="SET"/>
    <property type="match status" value="1"/>
</dbReference>
<dbReference type="InterPro" id="IPR001965">
    <property type="entry name" value="Znf_PHD"/>
</dbReference>
<dbReference type="Gene3D" id="3.30.40.10">
    <property type="entry name" value="Zinc/RING finger domain, C3HC4 (zinc finger)"/>
    <property type="match status" value="3"/>
</dbReference>
<evidence type="ECO:0000256" key="3">
    <source>
        <dbReference type="ARBA" id="ARBA00022679"/>
    </source>
</evidence>
<keyword evidence="6 12" id="KW-0863">Zinc-finger</keyword>
<evidence type="ECO:0000256" key="1">
    <source>
        <dbReference type="ARBA" id="ARBA00004123"/>
    </source>
</evidence>
<comment type="catalytic activity">
    <reaction evidence="10">
        <text>L-lysyl(27)-[histone H3] + S-adenosyl-L-methionine = N(6)-methyl-L-lysyl(27)-[histone H3] + S-adenosyl-L-homocysteine + H(+)</text>
        <dbReference type="Rhea" id="RHEA:60296"/>
        <dbReference type="Rhea" id="RHEA-COMP:15544"/>
        <dbReference type="Rhea" id="RHEA-COMP:15548"/>
        <dbReference type="ChEBI" id="CHEBI:15378"/>
        <dbReference type="ChEBI" id="CHEBI:29969"/>
        <dbReference type="ChEBI" id="CHEBI:57856"/>
        <dbReference type="ChEBI" id="CHEBI:59789"/>
        <dbReference type="ChEBI" id="CHEBI:61929"/>
        <dbReference type="EC" id="2.1.1.369"/>
    </reaction>
</comment>
<dbReference type="Pfam" id="PF00628">
    <property type="entry name" value="PHD"/>
    <property type="match status" value="3"/>
</dbReference>
<evidence type="ECO:0000256" key="4">
    <source>
        <dbReference type="ARBA" id="ARBA00022691"/>
    </source>
</evidence>
<dbReference type="PROSITE" id="PS50016">
    <property type="entry name" value="ZF_PHD_2"/>
    <property type="match status" value="3"/>
</dbReference>
<keyword evidence="4" id="KW-0949">S-adenosyl-L-methionine</keyword>
<evidence type="ECO:0000256" key="6">
    <source>
        <dbReference type="ARBA" id="ARBA00022771"/>
    </source>
</evidence>
<dbReference type="InterPro" id="IPR011011">
    <property type="entry name" value="Znf_FYVE_PHD"/>
</dbReference>
<accession>A0ABC9BBM0</accession>
<dbReference type="GO" id="GO:0051726">
    <property type="term" value="P:regulation of cell cycle"/>
    <property type="evidence" value="ECO:0007669"/>
    <property type="project" value="UniProtKB-ARBA"/>
</dbReference>
<evidence type="ECO:0000259" key="14">
    <source>
        <dbReference type="PROSITE" id="PS50280"/>
    </source>
</evidence>
<dbReference type="EMBL" id="OZ075134">
    <property type="protein sequence ID" value="CAL4994852.1"/>
    <property type="molecule type" value="Genomic_DNA"/>
</dbReference>
<keyword evidence="7" id="KW-0862">Zinc</keyword>
<dbReference type="InterPro" id="IPR053114">
    <property type="entry name" value="ATXR5/ATXR6"/>
</dbReference>
<comment type="subcellular location">
    <subcellularLocation>
        <location evidence="1">Nucleus</location>
    </subcellularLocation>
</comment>
<dbReference type="GO" id="GO:0008270">
    <property type="term" value="F:zinc ion binding"/>
    <property type="evidence" value="ECO:0007669"/>
    <property type="project" value="UniProtKB-KW"/>
</dbReference>
<evidence type="ECO:0000256" key="9">
    <source>
        <dbReference type="ARBA" id="ARBA00023242"/>
    </source>
</evidence>
<keyword evidence="3" id="KW-0808">Transferase</keyword>